<dbReference type="GO" id="GO:0046872">
    <property type="term" value="F:metal ion binding"/>
    <property type="evidence" value="ECO:0007669"/>
    <property type="project" value="UniProtKB-KW"/>
</dbReference>
<dbReference type="Proteomes" id="UP000504603">
    <property type="component" value="Unplaced"/>
</dbReference>
<dbReference type="SUPFAM" id="SSF51197">
    <property type="entry name" value="Clavaminate synthase-like"/>
    <property type="match status" value="1"/>
</dbReference>
<evidence type="ECO:0000313" key="14">
    <source>
        <dbReference type="Proteomes" id="UP000504603"/>
    </source>
</evidence>
<dbReference type="EC" id="1.14.11.13" evidence="11"/>
<dbReference type="AlphaFoldDB" id="A0A6J1CZY6"/>
<evidence type="ECO:0000256" key="9">
    <source>
        <dbReference type="ARBA" id="ARBA00055835"/>
    </source>
</evidence>
<name>A0A6J1CZY6_MOMCH</name>
<evidence type="ECO:0000256" key="6">
    <source>
        <dbReference type="ARBA" id="ARBA00023004"/>
    </source>
</evidence>
<dbReference type="PROSITE" id="PS51471">
    <property type="entry name" value="FE2OG_OXY"/>
    <property type="match status" value="1"/>
</dbReference>
<dbReference type="Gene3D" id="2.60.120.330">
    <property type="entry name" value="B-lactam Antibiotic, Isopenicillin N Synthase, Chain"/>
    <property type="match status" value="1"/>
</dbReference>
<dbReference type="InterPro" id="IPR050231">
    <property type="entry name" value="Iron_ascorbate_oxido_reductase"/>
</dbReference>
<dbReference type="Pfam" id="PF14226">
    <property type="entry name" value="DIOX_N"/>
    <property type="match status" value="1"/>
</dbReference>
<evidence type="ECO:0000256" key="7">
    <source>
        <dbReference type="ARBA" id="ARBA00037909"/>
    </source>
</evidence>
<keyword evidence="6 12" id="KW-0408">Iron</keyword>
<sequence length="325" mass="35890">MVVLSQPALELDHNSLLRTCRATASSADIPEIDLSHADAKSRIVKAFEEFGFCKLINHTIPMDSITKLEQEALCFFKLPQSEKEKSLPPDPLGYGSKNIGPNGDEGWIEYFLLNANPLPIPSGNHQSLLAAVNEYVPAVKKLGSEIVELITEGLNVKARNAVSRLLNDEKSDSCFRVNHYPPWPEEGAAMGARNLLGFGEHTDPHIISLLRSNNSAGLQIRLRDGAWVAVPADEAAFFVNVGDALQVMSNGRFRSVVHKVVAGAAKERVSMIYFAGPPPSERIAPLPEVLGDGEESLYKEFTWWEYKTAAYKTRLADYRLGLFEK</sequence>
<dbReference type="InterPro" id="IPR044861">
    <property type="entry name" value="IPNS-like_FE2OG_OXY"/>
</dbReference>
<dbReference type="PANTHER" id="PTHR47990">
    <property type="entry name" value="2-OXOGLUTARATE (2OG) AND FE(II)-DEPENDENT OXYGENASE SUPERFAMILY PROTEIN-RELATED"/>
    <property type="match status" value="1"/>
</dbReference>
<evidence type="ECO:0000259" key="13">
    <source>
        <dbReference type="PROSITE" id="PS51471"/>
    </source>
</evidence>
<comment type="cofactor">
    <cofactor evidence="1">
        <name>Fe cation</name>
        <dbReference type="ChEBI" id="CHEBI:24875"/>
    </cofactor>
</comment>
<keyword evidence="14" id="KW-1185">Reference proteome</keyword>
<evidence type="ECO:0000256" key="3">
    <source>
        <dbReference type="ARBA" id="ARBA00022723"/>
    </source>
</evidence>
<dbReference type="InterPro" id="IPR026992">
    <property type="entry name" value="DIOX_N"/>
</dbReference>
<evidence type="ECO:0000256" key="4">
    <source>
        <dbReference type="ARBA" id="ARBA00022964"/>
    </source>
</evidence>
<comment type="function">
    <text evidence="9">Catalyzes the 2-beta-hydroxylation of several biologically active gibberellins, leading to the homeostatic regulation of their endogenous level. Catabolism of gibberellins (GAs) plays a central role in plant development. Converts GA9/GA20 to GA51/GA29 and GA4/GA1 to GA34/GA8.</text>
</comment>
<dbReference type="FunFam" id="2.60.120.330:FF:000014">
    <property type="entry name" value="Gibberellin 2-beta-dioxygenase 1"/>
    <property type="match status" value="1"/>
</dbReference>
<dbReference type="Pfam" id="PF03171">
    <property type="entry name" value="2OG-FeII_Oxy"/>
    <property type="match status" value="1"/>
</dbReference>
<evidence type="ECO:0000256" key="12">
    <source>
        <dbReference type="RuleBase" id="RU003682"/>
    </source>
</evidence>
<dbReference type="GO" id="GO:0045543">
    <property type="term" value="F:gibberellin 2-beta-dioxygenase activity"/>
    <property type="evidence" value="ECO:0007669"/>
    <property type="project" value="UniProtKB-EC"/>
</dbReference>
<keyword evidence="3 12" id="KW-0479">Metal-binding</keyword>
<keyword evidence="4" id="KW-0223">Dioxygenase</keyword>
<keyword evidence="5 12" id="KW-0560">Oxidoreductase</keyword>
<evidence type="ECO:0000256" key="10">
    <source>
        <dbReference type="ARBA" id="ARBA00061282"/>
    </source>
</evidence>
<dbReference type="OrthoDB" id="288590at2759"/>
<comment type="pathway">
    <text evidence="2">Hormone biosynthesis.</text>
</comment>
<dbReference type="GeneID" id="111015790"/>
<proteinExistence type="inferred from homology"/>
<gene>
    <name evidence="15" type="primary">LOC111015790</name>
</gene>
<comment type="similarity">
    <text evidence="10">Belongs to the iron/ascorbate-dependent oxidoreductase family. GA2OX subfamily.</text>
</comment>
<dbReference type="InterPro" id="IPR027443">
    <property type="entry name" value="IPNS-like_sf"/>
</dbReference>
<evidence type="ECO:0000313" key="15">
    <source>
        <dbReference type="RefSeq" id="XP_022146636.1"/>
    </source>
</evidence>
<dbReference type="InterPro" id="IPR005123">
    <property type="entry name" value="Oxoglu/Fe-dep_dioxygenase_dom"/>
</dbReference>
<evidence type="ECO:0000256" key="8">
    <source>
        <dbReference type="ARBA" id="ARBA00052204"/>
    </source>
</evidence>
<evidence type="ECO:0000256" key="5">
    <source>
        <dbReference type="ARBA" id="ARBA00023002"/>
    </source>
</evidence>
<evidence type="ECO:0000256" key="11">
    <source>
        <dbReference type="ARBA" id="ARBA00066708"/>
    </source>
</evidence>
<organism evidence="14 15">
    <name type="scientific">Momordica charantia</name>
    <name type="common">Bitter gourd</name>
    <name type="synonym">Balsam pear</name>
    <dbReference type="NCBI Taxonomy" id="3673"/>
    <lineage>
        <taxon>Eukaryota</taxon>
        <taxon>Viridiplantae</taxon>
        <taxon>Streptophyta</taxon>
        <taxon>Embryophyta</taxon>
        <taxon>Tracheophyta</taxon>
        <taxon>Spermatophyta</taxon>
        <taxon>Magnoliopsida</taxon>
        <taxon>eudicotyledons</taxon>
        <taxon>Gunneridae</taxon>
        <taxon>Pentapetalae</taxon>
        <taxon>rosids</taxon>
        <taxon>fabids</taxon>
        <taxon>Cucurbitales</taxon>
        <taxon>Cucurbitaceae</taxon>
        <taxon>Momordiceae</taxon>
        <taxon>Momordica</taxon>
    </lineage>
</organism>
<dbReference type="KEGG" id="mcha:111015790"/>
<protein>
    <recommendedName>
        <fullName evidence="11">gibberellin 2beta-dioxygenase</fullName>
        <ecNumber evidence="11">1.14.11.13</ecNumber>
    </recommendedName>
</protein>
<comment type="catalytic activity">
    <reaction evidence="8">
        <text>gibberellin A1 + 2-oxoglutarate + O2 = gibberellin A8 + succinate + CO2</text>
        <dbReference type="Rhea" id="RHEA:15005"/>
        <dbReference type="ChEBI" id="CHEBI:15379"/>
        <dbReference type="ChEBI" id="CHEBI:16526"/>
        <dbReference type="ChEBI" id="CHEBI:16810"/>
        <dbReference type="ChEBI" id="CHEBI:30031"/>
        <dbReference type="ChEBI" id="CHEBI:58524"/>
        <dbReference type="ChEBI" id="CHEBI:58594"/>
        <dbReference type="EC" id="1.14.11.13"/>
    </reaction>
</comment>
<comment type="pathway">
    <text evidence="7">Plant hormone biosynthesis; gibberellin biosynthesis.</text>
</comment>
<reference evidence="15" key="1">
    <citation type="submission" date="2025-08" db="UniProtKB">
        <authorList>
            <consortium name="RefSeq"/>
        </authorList>
    </citation>
    <scope>IDENTIFICATION</scope>
    <source>
        <strain evidence="15">OHB3-1</strain>
    </source>
</reference>
<evidence type="ECO:0000256" key="1">
    <source>
        <dbReference type="ARBA" id="ARBA00001962"/>
    </source>
</evidence>
<dbReference type="RefSeq" id="XP_022146636.1">
    <property type="nucleotide sequence ID" value="XM_022290944.1"/>
</dbReference>
<evidence type="ECO:0000256" key="2">
    <source>
        <dbReference type="ARBA" id="ARBA00004972"/>
    </source>
</evidence>
<feature type="domain" description="Fe2OG dioxygenase" evidence="13">
    <location>
        <begin position="170"/>
        <end position="277"/>
    </location>
</feature>
<accession>A0A6J1CZY6</accession>